<keyword evidence="1" id="KW-0472">Membrane</keyword>
<dbReference type="EMBL" id="JAJOMB010000003">
    <property type="protein sequence ID" value="MCD5310862.1"/>
    <property type="molecule type" value="Genomic_DNA"/>
</dbReference>
<feature type="transmembrane region" description="Helical" evidence="1">
    <location>
        <begin position="28"/>
        <end position="49"/>
    </location>
</feature>
<reference evidence="2" key="1">
    <citation type="submission" date="2021-11" db="EMBL/GenBank/DDBJ databases">
        <title>Streptomyces corallinus and Kineosporia corallina sp. nov., two new coral-derived marine actinobacteria.</title>
        <authorList>
            <person name="Buangrab K."/>
            <person name="Sutthacheep M."/>
            <person name="Yeemin T."/>
            <person name="Harunari E."/>
            <person name="Igarashi Y."/>
            <person name="Sripreechasak P."/>
            <person name="Kanchanasin P."/>
            <person name="Tanasupawat S."/>
            <person name="Phongsopitanun W."/>
        </authorList>
    </citation>
    <scope>NUCLEOTIDE SEQUENCE</scope>
    <source>
        <strain evidence="2">JCM 31032</strain>
    </source>
</reference>
<evidence type="ECO:0000313" key="3">
    <source>
        <dbReference type="Proteomes" id="UP001138997"/>
    </source>
</evidence>
<evidence type="ECO:0000313" key="2">
    <source>
        <dbReference type="EMBL" id="MCD5310862.1"/>
    </source>
</evidence>
<organism evidence="2 3">
    <name type="scientific">Kineosporia babensis</name>
    <dbReference type="NCBI Taxonomy" id="499548"/>
    <lineage>
        <taxon>Bacteria</taxon>
        <taxon>Bacillati</taxon>
        <taxon>Actinomycetota</taxon>
        <taxon>Actinomycetes</taxon>
        <taxon>Kineosporiales</taxon>
        <taxon>Kineosporiaceae</taxon>
        <taxon>Kineosporia</taxon>
    </lineage>
</organism>
<comment type="caution">
    <text evidence="2">The sequence shown here is derived from an EMBL/GenBank/DDBJ whole genome shotgun (WGS) entry which is preliminary data.</text>
</comment>
<keyword evidence="3" id="KW-1185">Reference proteome</keyword>
<dbReference type="Proteomes" id="UP001138997">
    <property type="component" value="Unassembled WGS sequence"/>
</dbReference>
<keyword evidence="1" id="KW-0812">Transmembrane</keyword>
<dbReference type="RefSeq" id="WP_231440038.1">
    <property type="nucleotide sequence ID" value="NZ_JAJOMB010000003.1"/>
</dbReference>
<evidence type="ECO:0000256" key="1">
    <source>
        <dbReference type="SAM" id="Phobius"/>
    </source>
</evidence>
<gene>
    <name evidence="2" type="ORF">LR394_08145</name>
</gene>
<sequence length="59" mass="6412">MRIYAGTALIAAVVYVAGLLLPPDTGAAVTGIAAIFFLFSVAMIGVELIRSWQEDRREW</sequence>
<proteinExistence type="predicted"/>
<name>A0A9X1N978_9ACTN</name>
<dbReference type="AlphaFoldDB" id="A0A9X1N978"/>
<keyword evidence="1" id="KW-1133">Transmembrane helix</keyword>
<protein>
    <submittedName>
        <fullName evidence="2">Uncharacterized protein</fullName>
    </submittedName>
</protein>
<accession>A0A9X1N978</accession>